<evidence type="ECO:0000256" key="12">
    <source>
        <dbReference type="PIRSR" id="PIRSR603739-50"/>
    </source>
</evidence>
<feature type="modified residue" description="N6-(pyridoxal phosphate)lysine" evidence="12">
    <location>
        <position position="304"/>
    </location>
</feature>
<keyword evidence="9 11" id="KW-0411">Iron-sulfur</keyword>
<comment type="similarity">
    <text evidence="3">Belongs to the radical SAM superfamily. KamA family.</text>
</comment>
<dbReference type="InterPro" id="IPR013785">
    <property type="entry name" value="Aldolase_TIM"/>
</dbReference>
<accession>A0A143DFV6</accession>
<dbReference type="SUPFAM" id="SSF102114">
    <property type="entry name" value="Radical SAM enzymes"/>
    <property type="match status" value="1"/>
</dbReference>
<evidence type="ECO:0000256" key="3">
    <source>
        <dbReference type="ARBA" id="ARBA00008703"/>
    </source>
</evidence>
<keyword evidence="15" id="KW-1185">Reference proteome</keyword>
<dbReference type="EMBL" id="CP014525">
    <property type="protein sequence ID" value="AMW35615.1"/>
    <property type="molecule type" value="Genomic_DNA"/>
</dbReference>
<dbReference type="InterPro" id="IPR058240">
    <property type="entry name" value="rSAM_sf"/>
</dbReference>
<proteinExistence type="inferred from homology"/>
<comment type="cofactor">
    <cofactor evidence="1 12">
        <name>pyridoxal 5'-phosphate</name>
        <dbReference type="ChEBI" id="CHEBI:597326"/>
    </cofactor>
</comment>
<dbReference type="CDD" id="cd01335">
    <property type="entry name" value="Radical_SAM"/>
    <property type="match status" value="1"/>
</dbReference>
<keyword evidence="7 12" id="KW-0663">Pyridoxal phosphate</keyword>
<evidence type="ECO:0000256" key="1">
    <source>
        <dbReference type="ARBA" id="ARBA00001933"/>
    </source>
</evidence>
<dbReference type="NCBIfam" id="TIGR03822">
    <property type="entry name" value="AblA_like_2"/>
    <property type="match status" value="1"/>
</dbReference>
<dbReference type="Pfam" id="PF04055">
    <property type="entry name" value="Radical_SAM"/>
    <property type="match status" value="1"/>
</dbReference>
<dbReference type="RefSeq" id="WP_066136756.1">
    <property type="nucleotide sequence ID" value="NZ_JAAVSS010000001.1"/>
</dbReference>
<dbReference type="GO" id="GO:0046872">
    <property type="term" value="F:metal ion binding"/>
    <property type="evidence" value="ECO:0007669"/>
    <property type="project" value="UniProtKB-KW"/>
</dbReference>
<dbReference type="NCBIfam" id="TIGR00238">
    <property type="entry name" value="KamA family radical SAM protein"/>
    <property type="match status" value="1"/>
</dbReference>
<sequence length="320" mass="35930">MMTNPMTETQDQLEDVARRYAVRTTPFLERQLADMPADSPLARQFRPSVKELITSPDELADPIGDNLKSPVAGIVHRYPDRVLLKPVHVCAAYCRFCFRREVVGPGSESLNDEELEKALSYVAKHTELREVILTGGDPLLLSPRRLHYILGTLDRMDHIELVRFHTRLPIHDPKRITPDLVTALTSPDRATVWVAIHVNHADEFAPEVCHAVASLSKAGIPLVSQTVLLKDVNNNVDALEALFRACLRNRIKPYYLHHPDMAKGTNHFRLEIEEGRALLKALRGRLTGIALPHYILDRPGALGKVPLGPSWPEDWADSQA</sequence>
<evidence type="ECO:0000256" key="10">
    <source>
        <dbReference type="ARBA" id="ARBA00023235"/>
    </source>
</evidence>
<feature type="binding site" evidence="11">
    <location>
        <position position="90"/>
    </location>
    <ligand>
        <name>[4Fe-4S] cluster</name>
        <dbReference type="ChEBI" id="CHEBI:49883"/>
        <note>4Fe-4S-S-AdoMet</note>
    </ligand>
</feature>
<feature type="binding site" evidence="11">
    <location>
        <position position="94"/>
    </location>
    <ligand>
        <name>[4Fe-4S] cluster</name>
        <dbReference type="ChEBI" id="CHEBI:49883"/>
        <note>4Fe-4S-S-AdoMet</note>
    </ligand>
</feature>
<dbReference type="PANTHER" id="PTHR30538">
    <property type="entry name" value="LYSINE 2,3-AMINOMUTASE-RELATED"/>
    <property type="match status" value="1"/>
</dbReference>
<dbReference type="OrthoDB" id="9768064at2"/>
<dbReference type="GO" id="GO:0051539">
    <property type="term" value="F:4 iron, 4 sulfur cluster binding"/>
    <property type="evidence" value="ECO:0007669"/>
    <property type="project" value="UniProtKB-KW"/>
</dbReference>
<keyword evidence="6 11" id="KW-0479">Metal-binding</keyword>
<gene>
    <name evidence="14" type="ORF">AY555_07120</name>
</gene>
<dbReference type="PROSITE" id="PS51918">
    <property type="entry name" value="RADICAL_SAM"/>
    <property type="match status" value="1"/>
</dbReference>
<dbReference type="PANTHER" id="PTHR30538:SF1">
    <property type="entry name" value="L-LYSINE 2,3-AMINOMUTASE"/>
    <property type="match status" value="1"/>
</dbReference>
<feature type="binding site" evidence="11">
    <location>
        <position position="97"/>
    </location>
    <ligand>
        <name>[4Fe-4S] cluster</name>
        <dbReference type="ChEBI" id="CHEBI:49883"/>
        <note>4Fe-4S-S-AdoMet</note>
    </ligand>
</feature>
<dbReference type="Gene3D" id="3.20.20.70">
    <property type="entry name" value="Aldolase class I"/>
    <property type="match status" value="1"/>
</dbReference>
<evidence type="ECO:0000256" key="2">
    <source>
        <dbReference type="ARBA" id="ARBA00001966"/>
    </source>
</evidence>
<dbReference type="InterPro" id="IPR007197">
    <property type="entry name" value="rSAM"/>
</dbReference>
<protein>
    <submittedName>
        <fullName evidence="14">Lysine 2,3-aminomutase</fullName>
    </submittedName>
</protein>
<organism evidence="14 15">
    <name type="scientific">Haematospirillum jordaniae</name>
    <dbReference type="NCBI Taxonomy" id="1549855"/>
    <lineage>
        <taxon>Bacteria</taxon>
        <taxon>Pseudomonadati</taxon>
        <taxon>Pseudomonadota</taxon>
        <taxon>Alphaproteobacteria</taxon>
        <taxon>Rhodospirillales</taxon>
        <taxon>Novispirillaceae</taxon>
        <taxon>Haematospirillum</taxon>
    </lineage>
</organism>
<evidence type="ECO:0000256" key="6">
    <source>
        <dbReference type="ARBA" id="ARBA00022723"/>
    </source>
</evidence>
<keyword evidence="8" id="KW-0408">Iron</keyword>
<dbReference type="Proteomes" id="UP000076066">
    <property type="component" value="Chromosome"/>
</dbReference>
<evidence type="ECO:0000256" key="7">
    <source>
        <dbReference type="ARBA" id="ARBA00022898"/>
    </source>
</evidence>
<dbReference type="InterPro" id="IPR022447">
    <property type="entry name" value="Lys_aminomutase-rel"/>
</dbReference>
<evidence type="ECO:0000256" key="9">
    <source>
        <dbReference type="ARBA" id="ARBA00023014"/>
    </source>
</evidence>
<dbReference type="InterPro" id="IPR003739">
    <property type="entry name" value="Lys_aminomutase/Glu_NH3_mut"/>
</dbReference>
<dbReference type="SFLD" id="SFLDS00029">
    <property type="entry name" value="Radical_SAM"/>
    <property type="match status" value="1"/>
</dbReference>
<name>A0A143DFV6_9PROT</name>
<reference evidence="14 15" key="1">
    <citation type="submission" date="2016-02" db="EMBL/GenBank/DDBJ databases">
        <title>Complete Genome of H5569, the type strain of the newly described species Haematospirillium jordaniae.</title>
        <authorList>
            <person name="Nicholson A.C."/>
            <person name="Humrighouse B.W."/>
            <person name="Loparov V."/>
            <person name="McQuiston J.R."/>
        </authorList>
    </citation>
    <scope>NUCLEOTIDE SEQUENCE [LARGE SCALE GENOMIC DNA]</scope>
    <source>
        <strain evidence="14 15">H5569</strain>
    </source>
</reference>
<dbReference type="GO" id="GO:0016853">
    <property type="term" value="F:isomerase activity"/>
    <property type="evidence" value="ECO:0007669"/>
    <property type="project" value="UniProtKB-KW"/>
</dbReference>
<dbReference type="KEGG" id="hjo:AY555_07120"/>
<keyword evidence="5" id="KW-0949">S-adenosyl-L-methionine</keyword>
<evidence type="ECO:0000256" key="5">
    <source>
        <dbReference type="ARBA" id="ARBA00022691"/>
    </source>
</evidence>
<comment type="cofactor">
    <cofactor evidence="2">
        <name>[4Fe-4S] cluster</name>
        <dbReference type="ChEBI" id="CHEBI:49883"/>
    </cofactor>
</comment>
<evidence type="ECO:0000256" key="11">
    <source>
        <dbReference type="PIRSR" id="PIRSR004911-1"/>
    </source>
</evidence>
<feature type="domain" description="Radical SAM core" evidence="13">
    <location>
        <begin position="76"/>
        <end position="290"/>
    </location>
</feature>
<evidence type="ECO:0000313" key="14">
    <source>
        <dbReference type="EMBL" id="AMW35615.1"/>
    </source>
</evidence>
<evidence type="ECO:0000313" key="15">
    <source>
        <dbReference type="Proteomes" id="UP000076066"/>
    </source>
</evidence>
<evidence type="ECO:0000259" key="13">
    <source>
        <dbReference type="PROSITE" id="PS51918"/>
    </source>
</evidence>
<dbReference type="PIRSF" id="PIRSF004911">
    <property type="entry name" value="DUF160"/>
    <property type="match status" value="1"/>
</dbReference>
<dbReference type="SFLD" id="SFLDG01070">
    <property type="entry name" value="PLP-dependent"/>
    <property type="match status" value="1"/>
</dbReference>
<keyword evidence="4 11" id="KW-0004">4Fe-4S</keyword>
<evidence type="ECO:0000256" key="8">
    <source>
        <dbReference type="ARBA" id="ARBA00023004"/>
    </source>
</evidence>
<dbReference type="STRING" id="1549855.AY555_07120"/>
<dbReference type="AlphaFoldDB" id="A0A143DFV6"/>
<evidence type="ECO:0000256" key="4">
    <source>
        <dbReference type="ARBA" id="ARBA00022485"/>
    </source>
</evidence>
<keyword evidence="10" id="KW-0413">Isomerase</keyword>